<dbReference type="SUPFAM" id="SSF53448">
    <property type="entry name" value="Nucleotide-diphospho-sugar transferases"/>
    <property type="match status" value="1"/>
</dbReference>
<reference evidence="10 11" key="1">
    <citation type="journal article" date="2016" name="Nat. Commun.">
        <title>Thousands of microbial genomes shed light on interconnected biogeochemical processes in an aquifer system.</title>
        <authorList>
            <person name="Anantharaman K."/>
            <person name="Brown C.T."/>
            <person name="Hug L.A."/>
            <person name="Sharon I."/>
            <person name="Castelle C.J."/>
            <person name="Probst A.J."/>
            <person name="Thomas B.C."/>
            <person name="Singh A."/>
            <person name="Wilkins M.J."/>
            <person name="Karaoz U."/>
            <person name="Brodie E.L."/>
            <person name="Williams K.H."/>
            <person name="Hubbard S.S."/>
            <person name="Banfield J.F."/>
        </authorList>
    </citation>
    <scope>NUCLEOTIDE SEQUENCE [LARGE SCALE GENOMIC DNA]</scope>
</reference>
<keyword evidence="7 8" id="KW-0472">Membrane</keyword>
<dbReference type="Gene3D" id="3.90.550.10">
    <property type="entry name" value="Spore Coat Polysaccharide Biosynthesis Protein SpsA, Chain A"/>
    <property type="match status" value="1"/>
</dbReference>
<dbReference type="PANTHER" id="PTHR48090:SF3">
    <property type="entry name" value="UNDECAPRENYL-PHOSPHATE 4-DEOXY-4-FORMAMIDO-L-ARABINOSE TRANSFERASE"/>
    <property type="match status" value="1"/>
</dbReference>
<protein>
    <submittedName>
        <fullName evidence="10">Glycosyl transferase</fullName>
    </submittedName>
</protein>
<evidence type="ECO:0000256" key="5">
    <source>
        <dbReference type="ARBA" id="ARBA00022985"/>
    </source>
</evidence>
<dbReference type="PANTHER" id="PTHR48090">
    <property type="entry name" value="UNDECAPRENYL-PHOSPHATE 4-DEOXY-4-FORMAMIDO-L-ARABINOSE TRANSFERASE-RELATED"/>
    <property type="match status" value="1"/>
</dbReference>
<dbReference type="GO" id="GO:0005886">
    <property type="term" value="C:plasma membrane"/>
    <property type="evidence" value="ECO:0007669"/>
    <property type="project" value="TreeGrafter"/>
</dbReference>
<feature type="transmembrane region" description="Helical" evidence="8">
    <location>
        <begin position="267"/>
        <end position="289"/>
    </location>
</feature>
<feature type="domain" description="Glycosyltransferase 2-like" evidence="9">
    <location>
        <begin position="4"/>
        <end position="166"/>
    </location>
</feature>
<keyword evidence="3 10" id="KW-0808">Transferase</keyword>
<organism evidence="10 11">
    <name type="scientific">Candidatus Magasanikbacteria bacterium RIFCSPHIGHO2_01_FULL_33_34</name>
    <dbReference type="NCBI Taxonomy" id="1798671"/>
    <lineage>
        <taxon>Bacteria</taxon>
        <taxon>Candidatus Magasanikiibacteriota</taxon>
    </lineage>
</organism>
<comment type="caution">
    <text evidence="10">The sequence shown here is derived from an EMBL/GenBank/DDBJ whole genome shotgun (WGS) entry which is preliminary data.</text>
</comment>
<evidence type="ECO:0000256" key="8">
    <source>
        <dbReference type="SAM" id="Phobius"/>
    </source>
</evidence>
<evidence type="ECO:0000313" key="10">
    <source>
        <dbReference type="EMBL" id="OGH58664.1"/>
    </source>
</evidence>
<sequence length="313" mass="35475">MKISIIVPVYNEKENLDIFLEELQFSFTKQEVEKEVIFIDDGSTDGSTKIIKKLTESDPSVKAIIFKINHGQTAAMSAGIKFATGDIIIPMDADLQNDPADIWPLVDKLNEGYDLVSGWRKNRKDKFISRRLPSILANKLISYVTDVNLHDYGCTIKAYKKNIIDDVNLYGEMHRFIPIYIKQLGGKITEIVVNHRERKYGKSKYGIGRVSRVMLDLLVVKFLNNYITKPIHFFGGAGVLSFLLGMASFTIALVLKFSGYASLNRTPLPLIGVFFSLIGFQLILMGLLAEIIMRNYFESNNKTTYLIKEKLNL</sequence>
<keyword evidence="2" id="KW-0328">Glycosyltransferase</keyword>
<dbReference type="GO" id="GO:0099621">
    <property type="term" value="F:undecaprenyl-phosphate 4-deoxy-4-formamido-L-arabinose transferase activity"/>
    <property type="evidence" value="ECO:0007669"/>
    <property type="project" value="TreeGrafter"/>
</dbReference>
<keyword evidence="1" id="KW-1003">Cell membrane</keyword>
<evidence type="ECO:0000256" key="7">
    <source>
        <dbReference type="ARBA" id="ARBA00023136"/>
    </source>
</evidence>
<keyword evidence="5" id="KW-0448">Lipopolysaccharide biosynthesis</keyword>
<evidence type="ECO:0000256" key="2">
    <source>
        <dbReference type="ARBA" id="ARBA00022676"/>
    </source>
</evidence>
<evidence type="ECO:0000256" key="6">
    <source>
        <dbReference type="ARBA" id="ARBA00022989"/>
    </source>
</evidence>
<dbReference type="Pfam" id="PF00535">
    <property type="entry name" value="Glycos_transf_2"/>
    <property type="match status" value="1"/>
</dbReference>
<dbReference type="InterPro" id="IPR001173">
    <property type="entry name" value="Glyco_trans_2-like"/>
</dbReference>
<dbReference type="CDD" id="cd04187">
    <property type="entry name" value="DPM1_like_bac"/>
    <property type="match status" value="1"/>
</dbReference>
<name>A0A1F6LH97_9BACT</name>
<feature type="transmembrane region" description="Helical" evidence="8">
    <location>
        <begin position="231"/>
        <end position="255"/>
    </location>
</feature>
<dbReference type="InterPro" id="IPR029044">
    <property type="entry name" value="Nucleotide-diphossugar_trans"/>
</dbReference>
<dbReference type="InterPro" id="IPR050256">
    <property type="entry name" value="Glycosyltransferase_2"/>
</dbReference>
<gene>
    <name evidence="10" type="ORF">A2725_03125</name>
</gene>
<dbReference type="GO" id="GO:0009103">
    <property type="term" value="P:lipopolysaccharide biosynthetic process"/>
    <property type="evidence" value="ECO:0007669"/>
    <property type="project" value="UniProtKB-KW"/>
</dbReference>
<dbReference type="Proteomes" id="UP000177067">
    <property type="component" value="Unassembled WGS sequence"/>
</dbReference>
<evidence type="ECO:0000256" key="4">
    <source>
        <dbReference type="ARBA" id="ARBA00022692"/>
    </source>
</evidence>
<evidence type="ECO:0000259" key="9">
    <source>
        <dbReference type="Pfam" id="PF00535"/>
    </source>
</evidence>
<keyword evidence="6 8" id="KW-1133">Transmembrane helix</keyword>
<dbReference type="AlphaFoldDB" id="A0A1F6LH97"/>
<accession>A0A1F6LH97</accession>
<evidence type="ECO:0000313" key="11">
    <source>
        <dbReference type="Proteomes" id="UP000177067"/>
    </source>
</evidence>
<dbReference type="EMBL" id="MFPS01000009">
    <property type="protein sequence ID" value="OGH58664.1"/>
    <property type="molecule type" value="Genomic_DNA"/>
</dbReference>
<keyword evidence="4 8" id="KW-0812">Transmembrane</keyword>
<proteinExistence type="predicted"/>
<evidence type="ECO:0000256" key="3">
    <source>
        <dbReference type="ARBA" id="ARBA00022679"/>
    </source>
</evidence>
<evidence type="ECO:0000256" key="1">
    <source>
        <dbReference type="ARBA" id="ARBA00022475"/>
    </source>
</evidence>